<organism evidence="7 8">
    <name type="scientific">Talaromyces stipitatus (strain ATCC 10500 / CBS 375.48 / QM 6759 / NRRL 1006)</name>
    <name type="common">Penicillium stipitatum</name>
    <dbReference type="NCBI Taxonomy" id="441959"/>
    <lineage>
        <taxon>Eukaryota</taxon>
        <taxon>Fungi</taxon>
        <taxon>Dikarya</taxon>
        <taxon>Ascomycota</taxon>
        <taxon>Pezizomycotina</taxon>
        <taxon>Eurotiomycetes</taxon>
        <taxon>Eurotiomycetidae</taxon>
        <taxon>Eurotiales</taxon>
        <taxon>Trichocomaceae</taxon>
        <taxon>Talaromyces</taxon>
        <taxon>Talaromyces sect. Talaromyces</taxon>
    </lineage>
</organism>
<dbReference type="CDD" id="cd00067">
    <property type="entry name" value="GAL4"/>
    <property type="match status" value="1"/>
</dbReference>
<dbReference type="InterPro" id="IPR036864">
    <property type="entry name" value="Zn2-C6_fun-type_DNA-bd_sf"/>
</dbReference>
<dbReference type="eggNOG" id="ENOG502RZG2">
    <property type="taxonomic scope" value="Eukaryota"/>
</dbReference>
<evidence type="ECO:0000256" key="1">
    <source>
        <dbReference type="ARBA" id="ARBA00022723"/>
    </source>
</evidence>
<dbReference type="Pfam" id="PF00172">
    <property type="entry name" value="Zn_clus"/>
    <property type="match status" value="1"/>
</dbReference>
<dbReference type="GO" id="GO:0003677">
    <property type="term" value="F:DNA binding"/>
    <property type="evidence" value="ECO:0007669"/>
    <property type="project" value="UniProtKB-KW"/>
</dbReference>
<evidence type="ECO:0000256" key="5">
    <source>
        <dbReference type="ARBA" id="ARBA00023242"/>
    </source>
</evidence>
<dbReference type="PROSITE" id="PS00463">
    <property type="entry name" value="ZN2_CY6_FUNGAL_1"/>
    <property type="match status" value="1"/>
</dbReference>
<dbReference type="GO" id="GO:0006351">
    <property type="term" value="P:DNA-templated transcription"/>
    <property type="evidence" value="ECO:0007669"/>
    <property type="project" value="InterPro"/>
</dbReference>
<dbReference type="OrthoDB" id="4132249at2759"/>
<dbReference type="PhylomeDB" id="B8MAJ6"/>
<dbReference type="GeneID" id="8105719"/>
<dbReference type="InterPro" id="IPR050797">
    <property type="entry name" value="Carb_Metab_Trans_Reg"/>
</dbReference>
<dbReference type="GO" id="GO:0000981">
    <property type="term" value="F:DNA-binding transcription factor activity, RNA polymerase II-specific"/>
    <property type="evidence" value="ECO:0007669"/>
    <property type="project" value="InterPro"/>
</dbReference>
<reference evidence="8" key="1">
    <citation type="journal article" date="2015" name="Genome Announc.">
        <title>Genome sequence of the AIDS-associated pathogen Penicillium marneffei (ATCC18224) and its near taxonomic relative Talaromyces stipitatus (ATCC10500).</title>
        <authorList>
            <person name="Nierman W.C."/>
            <person name="Fedorova-Abrams N.D."/>
            <person name="Andrianopoulos A."/>
        </authorList>
    </citation>
    <scope>NUCLEOTIDE SEQUENCE [LARGE SCALE GENOMIC DNA]</scope>
    <source>
        <strain evidence="8">ATCC 10500 / CBS 375.48 / QM 6759 / NRRL 1006</strain>
    </source>
</reference>
<dbReference type="SMART" id="SM00906">
    <property type="entry name" value="Fungal_trans"/>
    <property type="match status" value="1"/>
</dbReference>
<dbReference type="PROSITE" id="PS50048">
    <property type="entry name" value="ZN2_CY6_FUNGAL_2"/>
    <property type="match status" value="1"/>
</dbReference>
<keyword evidence="2" id="KW-0805">Transcription regulation</keyword>
<evidence type="ECO:0000313" key="7">
    <source>
        <dbReference type="EMBL" id="EED17420.1"/>
    </source>
</evidence>
<dbReference type="PANTHER" id="PTHR31668:SF19">
    <property type="entry name" value="ZN(2)-C6 FUNGAL-TYPE DOMAIN-CONTAINING PROTEIN-RELATED"/>
    <property type="match status" value="1"/>
</dbReference>
<dbReference type="VEuPathDB" id="FungiDB:TSTA_112540"/>
<keyword evidence="3" id="KW-0238">DNA-binding</keyword>
<dbReference type="Proteomes" id="UP000001745">
    <property type="component" value="Unassembled WGS sequence"/>
</dbReference>
<sequence>MDELTPRLRGGPRRACDNCRLRKIRCNRDQPCDKCESIPLVCRYNDIVRRKGPKGRTAPVLTALLSTGRPEASSIYNQDPQLVNDMFPDILQSSLAPQGDSPYPADYDASLSLYEEPAANLAPLPRRISSSQLQAYVQAFLQHLYSIMPVVDVNSLLLDCASPEALHPRRYALLAALSAATYFQLKNHIPQKDANLDTTGLGYRLAKEAEETLHQFDPLEEPHVDTLLTMFFLFAAYGNLHKPDRAWHFLNQSISFAYTLRLNIESTYWVLNQNEADILRRVYWLLFVTERAYALQTGRPVMLRATIEKPSVFRSESPITMYGFNSLISLFEKITPDVYEWNIGNTGRPCNLSSLSDIYQSVAFTAPLLGEVSETSRVDIILTQQWLQTRLWRFCMGRQHLHHTHSDTRLPRQTPAMAGKIVMSCLSSVTQKSADAHGIGLEQKLYDIGECIFHLSQQLSLKTDKSLEVSTVDAKEVLYGILTSLSRVRGSQSYLFPALLQQSQGLLGLEDVPPPLIETSPTPEADEHGLS</sequence>
<keyword evidence="1" id="KW-0479">Metal-binding</keyword>
<feature type="domain" description="Zn(2)-C6 fungal-type" evidence="6">
    <location>
        <begin position="15"/>
        <end position="44"/>
    </location>
</feature>
<evidence type="ECO:0000256" key="4">
    <source>
        <dbReference type="ARBA" id="ARBA00023163"/>
    </source>
</evidence>
<protein>
    <recommendedName>
        <fullName evidence="6">Zn(2)-C6 fungal-type domain-containing protein</fullName>
    </recommendedName>
</protein>
<dbReference type="STRING" id="441959.B8MAJ6"/>
<dbReference type="RefSeq" id="XP_002481412.1">
    <property type="nucleotide sequence ID" value="XM_002481367.1"/>
</dbReference>
<keyword evidence="4" id="KW-0804">Transcription</keyword>
<dbReference type="SMART" id="SM00066">
    <property type="entry name" value="GAL4"/>
    <property type="match status" value="1"/>
</dbReference>
<dbReference type="Pfam" id="PF04082">
    <property type="entry name" value="Fungal_trans"/>
    <property type="match status" value="1"/>
</dbReference>
<evidence type="ECO:0000256" key="3">
    <source>
        <dbReference type="ARBA" id="ARBA00023125"/>
    </source>
</evidence>
<keyword evidence="5" id="KW-0539">Nucleus</keyword>
<gene>
    <name evidence="7" type="ORF">TSTA_112540</name>
</gene>
<name>B8MAJ6_TALSN</name>
<dbReference type="PANTHER" id="PTHR31668">
    <property type="entry name" value="GLUCOSE TRANSPORT TRANSCRIPTION REGULATOR RGT1-RELATED-RELATED"/>
    <property type="match status" value="1"/>
</dbReference>
<evidence type="ECO:0000313" key="8">
    <source>
        <dbReference type="Proteomes" id="UP000001745"/>
    </source>
</evidence>
<dbReference type="HOGENOM" id="CLU_016574_6_2_1"/>
<dbReference type="InParanoid" id="B8MAJ6"/>
<dbReference type="Gene3D" id="4.10.240.10">
    <property type="entry name" value="Zn(2)-C6 fungal-type DNA-binding domain"/>
    <property type="match status" value="1"/>
</dbReference>
<dbReference type="InterPro" id="IPR007219">
    <property type="entry name" value="XnlR_reg_dom"/>
</dbReference>
<dbReference type="AlphaFoldDB" id="B8MAJ6"/>
<dbReference type="CDD" id="cd12148">
    <property type="entry name" value="fungal_TF_MHR"/>
    <property type="match status" value="1"/>
</dbReference>
<evidence type="ECO:0000259" key="6">
    <source>
        <dbReference type="PROSITE" id="PS50048"/>
    </source>
</evidence>
<dbReference type="EMBL" id="EQ962655">
    <property type="protein sequence ID" value="EED17420.1"/>
    <property type="molecule type" value="Genomic_DNA"/>
</dbReference>
<dbReference type="OMA" id="CITERAY"/>
<proteinExistence type="predicted"/>
<dbReference type="InterPro" id="IPR001138">
    <property type="entry name" value="Zn2Cys6_DnaBD"/>
</dbReference>
<dbReference type="GO" id="GO:0008270">
    <property type="term" value="F:zinc ion binding"/>
    <property type="evidence" value="ECO:0007669"/>
    <property type="project" value="InterPro"/>
</dbReference>
<accession>B8MAJ6</accession>
<keyword evidence="8" id="KW-1185">Reference proteome</keyword>
<dbReference type="SUPFAM" id="SSF57701">
    <property type="entry name" value="Zn2/Cys6 DNA-binding domain"/>
    <property type="match status" value="1"/>
</dbReference>
<evidence type="ECO:0000256" key="2">
    <source>
        <dbReference type="ARBA" id="ARBA00023015"/>
    </source>
</evidence>